<evidence type="ECO:0008006" key="2">
    <source>
        <dbReference type="Google" id="ProtNLM"/>
    </source>
</evidence>
<sequence length="154" mass="18077">MIDNENHLDHPIDIMYLFHKAFMIHSVRTENLAKDSVDGGDLQSFKQSFDQWAKLFRYHVDTEDKYMTTSLAESQYARRNETEHEELREEARNVEGILSGGDAFGLSRYVNSVMQALDEEQHEELSWSMQEIEGYLKQAIGEERVTARTRRHLH</sequence>
<name>A0A383ASD9_9ZZZZ</name>
<dbReference type="AlphaFoldDB" id="A0A383ASD9"/>
<feature type="non-terminal residue" evidence="1">
    <location>
        <position position="154"/>
    </location>
</feature>
<organism evidence="1">
    <name type="scientific">marine metagenome</name>
    <dbReference type="NCBI Taxonomy" id="408172"/>
    <lineage>
        <taxon>unclassified sequences</taxon>
        <taxon>metagenomes</taxon>
        <taxon>ecological metagenomes</taxon>
    </lineage>
</organism>
<dbReference type="EMBL" id="UINC01194496">
    <property type="protein sequence ID" value="SVE10604.1"/>
    <property type="molecule type" value="Genomic_DNA"/>
</dbReference>
<protein>
    <recommendedName>
        <fullName evidence="2">Hemerythrin-like domain-containing protein</fullName>
    </recommendedName>
</protein>
<dbReference type="Gene3D" id="1.20.120.520">
    <property type="entry name" value="nmb1532 protein domain like"/>
    <property type="match status" value="1"/>
</dbReference>
<reference evidence="1" key="1">
    <citation type="submission" date="2018-05" db="EMBL/GenBank/DDBJ databases">
        <authorList>
            <person name="Lanie J.A."/>
            <person name="Ng W.-L."/>
            <person name="Kazmierczak K.M."/>
            <person name="Andrzejewski T.M."/>
            <person name="Davidsen T.M."/>
            <person name="Wayne K.J."/>
            <person name="Tettelin H."/>
            <person name="Glass J.I."/>
            <person name="Rusch D."/>
            <person name="Podicherti R."/>
            <person name="Tsui H.-C.T."/>
            <person name="Winkler M.E."/>
        </authorList>
    </citation>
    <scope>NUCLEOTIDE SEQUENCE</scope>
</reference>
<accession>A0A383ASD9</accession>
<evidence type="ECO:0000313" key="1">
    <source>
        <dbReference type="EMBL" id="SVE10604.1"/>
    </source>
</evidence>
<proteinExistence type="predicted"/>
<gene>
    <name evidence="1" type="ORF">METZ01_LOCUS463458</name>
</gene>